<feature type="domain" description="Nudix hydrolase" evidence="8">
    <location>
        <begin position="38"/>
        <end position="169"/>
    </location>
</feature>
<dbReference type="SUPFAM" id="SSF55811">
    <property type="entry name" value="Nudix"/>
    <property type="match status" value="1"/>
</dbReference>
<dbReference type="Proteomes" id="UP001168380">
    <property type="component" value="Unassembled WGS sequence"/>
</dbReference>
<dbReference type="Pfam" id="PF00293">
    <property type="entry name" value="NUDIX"/>
    <property type="match status" value="1"/>
</dbReference>
<dbReference type="Gene3D" id="3.90.79.10">
    <property type="entry name" value="Nucleoside Triphosphate Pyrophosphohydrolase"/>
    <property type="match status" value="1"/>
</dbReference>
<dbReference type="RefSeq" id="WP_302711985.1">
    <property type="nucleotide sequence ID" value="NZ_JAULRT010000047.1"/>
</dbReference>
<evidence type="ECO:0000256" key="5">
    <source>
        <dbReference type="ARBA" id="ARBA00022801"/>
    </source>
</evidence>
<protein>
    <recommendedName>
        <fullName evidence="4">GDP-mannose pyrophosphatase</fullName>
    </recommendedName>
    <alternativeName>
        <fullName evidence="6">GDP-mannose hydrolase</fullName>
    </alternativeName>
    <alternativeName>
        <fullName evidence="7">GDPMK</fullName>
    </alternativeName>
</protein>
<dbReference type="EMBL" id="JAULRT010000047">
    <property type="protein sequence ID" value="MDO3381829.1"/>
    <property type="molecule type" value="Genomic_DNA"/>
</dbReference>
<dbReference type="PANTHER" id="PTHR11839">
    <property type="entry name" value="UDP/ADP-SUGAR PYROPHOSPHATASE"/>
    <property type="match status" value="1"/>
</dbReference>
<organism evidence="9 10">
    <name type="scientific">Gilvimarinus algae</name>
    <dbReference type="NCBI Taxonomy" id="3058037"/>
    <lineage>
        <taxon>Bacteria</taxon>
        <taxon>Pseudomonadati</taxon>
        <taxon>Pseudomonadota</taxon>
        <taxon>Gammaproteobacteria</taxon>
        <taxon>Cellvibrionales</taxon>
        <taxon>Cellvibrionaceae</taxon>
        <taxon>Gilvimarinus</taxon>
    </lineage>
</organism>
<reference evidence="9" key="1">
    <citation type="submission" date="2023-07" db="EMBL/GenBank/DDBJ databases">
        <title>Gilvimarinus algae sp. nov., isolated from the surface of Kelp.</title>
        <authorList>
            <person name="Sun Y.Y."/>
            <person name="Gong Y."/>
            <person name="Du Z.J."/>
        </authorList>
    </citation>
    <scope>NUCLEOTIDE SEQUENCE</scope>
    <source>
        <strain evidence="9">SDUM040014</strain>
    </source>
</reference>
<sequence length="182" mass="20717">MSDIIQLDSKEVYKNHWMRVREDRVVRPSGAEGIYGVVEKPDFAVIAAIEAGEIYLVQQYRYTVGGRYWEMPQGAWEQRPDADPAELAAGELKEETGLEAGSLTHLAHQYLAYGFCNQGYHIYLAQQLRQSERELDAEEEDLIVRPFPLADVHKMIVNGEIKDATTVNVWGWLHFTGHLNGL</sequence>
<evidence type="ECO:0000313" key="10">
    <source>
        <dbReference type="Proteomes" id="UP001168380"/>
    </source>
</evidence>
<keyword evidence="10" id="KW-1185">Reference proteome</keyword>
<evidence type="ECO:0000256" key="3">
    <source>
        <dbReference type="ARBA" id="ARBA00007275"/>
    </source>
</evidence>
<dbReference type="InterPro" id="IPR000086">
    <property type="entry name" value="NUDIX_hydrolase_dom"/>
</dbReference>
<evidence type="ECO:0000256" key="7">
    <source>
        <dbReference type="ARBA" id="ARBA00032272"/>
    </source>
</evidence>
<name>A0ABT8TCJ7_9GAMM</name>
<dbReference type="PANTHER" id="PTHR11839:SF18">
    <property type="entry name" value="NUDIX HYDROLASE DOMAIN-CONTAINING PROTEIN"/>
    <property type="match status" value="1"/>
</dbReference>
<comment type="cofactor">
    <cofactor evidence="2">
        <name>Mg(2+)</name>
        <dbReference type="ChEBI" id="CHEBI:18420"/>
    </cofactor>
</comment>
<accession>A0ABT8TCJ7</accession>
<evidence type="ECO:0000259" key="8">
    <source>
        <dbReference type="PROSITE" id="PS51462"/>
    </source>
</evidence>
<evidence type="ECO:0000313" key="9">
    <source>
        <dbReference type="EMBL" id="MDO3381829.1"/>
    </source>
</evidence>
<comment type="catalytic activity">
    <reaction evidence="1">
        <text>GDP-alpha-D-mannose + H2O = alpha-D-mannose 1-phosphate + GMP + 2 H(+)</text>
        <dbReference type="Rhea" id="RHEA:27978"/>
        <dbReference type="ChEBI" id="CHEBI:15377"/>
        <dbReference type="ChEBI" id="CHEBI:15378"/>
        <dbReference type="ChEBI" id="CHEBI:57527"/>
        <dbReference type="ChEBI" id="CHEBI:58115"/>
        <dbReference type="ChEBI" id="CHEBI:58409"/>
    </reaction>
</comment>
<dbReference type="CDD" id="cd24161">
    <property type="entry name" value="NUDIX_ADPRase_Ndx2"/>
    <property type="match status" value="1"/>
</dbReference>
<dbReference type="PROSITE" id="PS51462">
    <property type="entry name" value="NUDIX"/>
    <property type="match status" value="1"/>
</dbReference>
<evidence type="ECO:0000256" key="1">
    <source>
        <dbReference type="ARBA" id="ARBA00000847"/>
    </source>
</evidence>
<evidence type="ECO:0000256" key="6">
    <source>
        <dbReference type="ARBA" id="ARBA00032162"/>
    </source>
</evidence>
<comment type="caution">
    <text evidence="9">The sequence shown here is derived from an EMBL/GenBank/DDBJ whole genome shotgun (WGS) entry which is preliminary data.</text>
</comment>
<dbReference type="GO" id="GO:0016787">
    <property type="term" value="F:hydrolase activity"/>
    <property type="evidence" value="ECO:0007669"/>
    <property type="project" value="UniProtKB-KW"/>
</dbReference>
<evidence type="ECO:0000256" key="2">
    <source>
        <dbReference type="ARBA" id="ARBA00001946"/>
    </source>
</evidence>
<keyword evidence="5 9" id="KW-0378">Hydrolase</keyword>
<proteinExistence type="inferred from homology"/>
<evidence type="ECO:0000256" key="4">
    <source>
        <dbReference type="ARBA" id="ARBA00016377"/>
    </source>
</evidence>
<gene>
    <name evidence="9" type="ORF">QWI16_06545</name>
</gene>
<comment type="similarity">
    <text evidence="3">Belongs to the Nudix hydrolase family. NudK subfamily.</text>
</comment>
<dbReference type="InterPro" id="IPR015797">
    <property type="entry name" value="NUDIX_hydrolase-like_dom_sf"/>
</dbReference>